<dbReference type="InterPro" id="IPR001882">
    <property type="entry name" value="Biotin_BS"/>
</dbReference>
<dbReference type="NCBIfam" id="TIGR00531">
    <property type="entry name" value="BCCP"/>
    <property type="match status" value="1"/>
</dbReference>
<dbReference type="RefSeq" id="WP_340528367.1">
    <property type="nucleotide sequence ID" value="NZ_FMSH01000426.1"/>
</dbReference>
<dbReference type="GO" id="GO:0009317">
    <property type="term" value="C:acetyl-CoA carboxylase complex"/>
    <property type="evidence" value="ECO:0007669"/>
    <property type="project" value="InterPro"/>
</dbReference>
<dbReference type="InterPro" id="IPR011053">
    <property type="entry name" value="Single_hybrid_motif"/>
</dbReference>
<keyword evidence="4 9" id="KW-0444">Lipid biosynthesis</keyword>
<evidence type="ECO:0000256" key="3">
    <source>
        <dbReference type="ARBA" id="ARBA00017562"/>
    </source>
</evidence>
<dbReference type="PROSITE" id="PS50968">
    <property type="entry name" value="BIOTINYL_LIPOYL"/>
    <property type="match status" value="1"/>
</dbReference>
<evidence type="ECO:0000256" key="6">
    <source>
        <dbReference type="ARBA" id="ARBA00023098"/>
    </source>
</evidence>
<feature type="domain" description="Lipoyl-binding" evidence="11">
    <location>
        <begin position="82"/>
        <end position="158"/>
    </location>
</feature>
<dbReference type="InterPro" id="IPR050709">
    <property type="entry name" value="Biotin_Carboxyl_Carrier/Decarb"/>
</dbReference>
<evidence type="ECO:0000256" key="9">
    <source>
        <dbReference type="RuleBase" id="RU364072"/>
    </source>
</evidence>
<evidence type="ECO:0000256" key="1">
    <source>
        <dbReference type="ARBA" id="ARBA00003761"/>
    </source>
</evidence>
<comment type="function">
    <text evidence="1 9">This protein is a component of the acetyl coenzyme A carboxylase complex; first, biotin carboxylase catalyzes the carboxylation of the carrier protein and then the transcarboxylase transfers the carboxyl group to form malonyl-CoA.</text>
</comment>
<evidence type="ECO:0000259" key="11">
    <source>
        <dbReference type="PROSITE" id="PS50968"/>
    </source>
</evidence>
<dbReference type="NCBIfam" id="NF005457">
    <property type="entry name" value="PRK07051.1"/>
    <property type="match status" value="1"/>
</dbReference>
<keyword evidence="6 9" id="KW-0443">Lipid metabolism</keyword>
<dbReference type="AlphaFoldDB" id="A0A1K0JU98"/>
<gene>
    <name evidence="12" type="ORF">CNECB9_4820021</name>
</gene>
<dbReference type="PANTHER" id="PTHR45266:SF3">
    <property type="entry name" value="OXALOACETATE DECARBOXYLASE ALPHA CHAIN"/>
    <property type="match status" value="1"/>
</dbReference>
<evidence type="ECO:0000256" key="10">
    <source>
        <dbReference type="SAM" id="MobiDB-lite"/>
    </source>
</evidence>
<protein>
    <recommendedName>
        <fullName evidence="3 9">Biotin carboxyl carrier protein of acetyl-CoA carboxylase</fullName>
    </recommendedName>
</protein>
<dbReference type="PROSITE" id="PS00188">
    <property type="entry name" value="BIOTIN"/>
    <property type="match status" value="1"/>
</dbReference>
<dbReference type="InterPro" id="IPR001249">
    <property type="entry name" value="AcCoA_biotinCC"/>
</dbReference>
<keyword evidence="8 9" id="KW-0092">Biotin</keyword>
<sequence length="163" mass="16903">MPLSHTDVRRILEILDSAEHLESLDVTVGEFALHARKPGAASGASQLAPMPAATRAAAPAQAPATTDVAASPPPLEDVPAGLIAVRAPMVGTFYLHPSPDQPAFVAVGSTVNIGDTVCLVEVMKMFNSVKAEVAGTVERIAIEDGKPVQHGQIVMLIKPAQEG</sequence>
<feature type="compositionally biased region" description="Low complexity" evidence="10">
    <location>
        <begin position="48"/>
        <end position="70"/>
    </location>
</feature>
<evidence type="ECO:0000313" key="12">
    <source>
        <dbReference type="EMBL" id="SCU88208.1"/>
    </source>
</evidence>
<dbReference type="EMBL" id="FMSH01000426">
    <property type="protein sequence ID" value="SCU88208.1"/>
    <property type="molecule type" value="Genomic_DNA"/>
</dbReference>
<dbReference type="Gene3D" id="2.40.50.100">
    <property type="match status" value="1"/>
</dbReference>
<keyword evidence="7 9" id="KW-0275">Fatty acid biosynthesis</keyword>
<dbReference type="UniPathway" id="UPA00094"/>
<dbReference type="GO" id="GO:0003989">
    <property type="term" value="F:acetyl-CoA carboxylase activity"/>
    <property type="evidence" value="ECO:0007669"/>
    <property type="project" value="InterPro"/>
</dbReference>
<evidence type="ECO:0000256" key="2">
    <source>
        <dbReference type="ARBA" id="ARBA00005194"/>
    </source>
</evidence>
<accession>A0A1K0JU98</accession>
<dbReference type="PRINTS" id="PR01071">
    <property type="entry name" value="ACOABIOTINCC"/>
</dbReference>
<evidence type="ECO:0000256" key="4">
    <source>
        <dbReference type="ARBA" id="ARBA00022516"/>
    </source>
</evidence>
<dbReference type="InterPro" id="IPR000089">
    <property type="entry name" value="Biotin_lipoyl"/>
</dbReference>
<dbReference type="CDD" id="cd06850">
    <property type="entry name" value="biotinyl_domain"/>
    <property type="match status" value="1"/>
</dbReference>
<reference evidence="12" key="1">
    <citation type="submission" date="2016-09" db="EMBL/GenBank/DDBJ databases">
        <authorList>
            <person name="Capua I."/>
            <person name="De Benedictis P."/>
            <person name="Joannis T."/>
            <person name="Lombin L.H."/>
            <person name="Cattoli G."/>
        </authorList>
    </citation>
    <scope>NUCLEOTIDE SEQUENCE</scope>
    <source>
        <strain evidence="12">B9</strain>
    </source>
</reference>
<dbReference type="SUPFAM" id="SSF51230">
    <property type="entry name" value="Single hybrid motif"/>
    <property type="match status" value="1"/>
</dbReference>
<dbReference type="Pfam" id="PF00364">
    <property type="entry name" value="Biotin_lipoyl"/>
    <property type="match status" value="1"/>
</dbReference>
<evidence type="ECO:0000256" key="8">
    <source>
        <dbReference type="ARBA" id="ARBA00023267"/>
    </source>
</evidence>
<dbReference type="GO" id="GO:0006633">
    <property type="term" value="P:fatty acid biosynthetic process"/>
    <property type="evidence" value="ECO:0007669"/>
    <property type="project" value="UniProtKB-UniPathway"/>
</dbReference>
<proteinExistence type="predicted"/>
<organism evidence="12">
    <name type="scientific">Cupriavidus necator</name>
    <name type="common">Alcaligenes eutrophus</name>
    <name type="synonym">Ralstonia eutropha</name>
    <dbReference type="NCBI Taxonomy" id="106590"/>
    <lineage>
        <taxon>Bacteria</taxon>
        <taxon>Pseudomonadati</taxon>
        <taxon>Pseudomonadota</taxon>
        <taxon>Betaproteobacteria</taxon>
        <taxon>Burkholderiales</taxon>
        <taxon>Burkholderiaceae</taxon>
        <taxon>Cupriavidus</taxon>
    </lineage>
</organism>
<name>A0A1K0JU98_CUPNE</name>
<keyword evidence="5 9" id="KW-0276">Fatty acid metabolism</keyword>
<dbReference type="PANTHER" id="PTHR45266">
    <property type="entry name" value="OXALOACETATE DECARBOXYLASE ALPHA CHAIN"/>
    <property type="match status" value="1"/>
</dbReference>
<evidence type="ECO:0000256" key="7">
    <source>
        <dbReference type="ARBA" id="ARBA00023160"/>
    </source>
</evidence>
<comment type="pathway">
    <text evidence="2 9">Lipid metabolism; fatty acid biosynthesis.</text>
</comment>
<feature type="region of interest" description="Disordered" evidence="10">
    <location>
        <begin position="42"/>
        <end position="73"/>
    </location>
</feature>
<evidence type="ECO:0000256" key="5">
    <source>
        <dbReference type="ARBA" id="ARBA00022832"/>
    </source>
</evidence>